<keyword evidence="1" id="KW-0812">Transmembrane</keyword>
<keyword evidence="3" id="KW-1185">Reference proteome</keyword>
<reference evidence="2 3" key="1">
    <citation type="submission" date="2021-06" db="EMBL/GenBank/DDBJ databases">
        <title>Sphingomonas sp. XMGL2, whole genome shotgun sequencing project.</title>
        <authorList>
            <person name="Zhao G."/>
            <person name="Shen L."/>
        </authorList>
    </citation>
    <scope>NUCLEOTIDE SEQUENCE [LARGE SCALE GENOMIC DNA]</scope>
    <source>
        <strain evidence="2 3">XMGL2</strain>
    </source>
</reference>
<evidence type="ECO:0000313" key="2">
    <source>
        <dbReference type="EMBL" id="MBU3076779.1"/>
    </source>
</evidence>
<gene>
    <name evidence="2" type="ORF">KOF26_02785</name>
</gene>
<sequence>MIGARALPVSALLIAATIAAGLAIRLVPLGLPFVIVKYGGSMLWALMVYWIVSTVRPRWSPMRSAIVAGAVAFAVELFKLHHAPGLDGFRLTMAGKLLLGRVFSLWDLVAYAVAMAAGASADRGLRATRPAAISS</sequence>
<accession>A0ABS6BHP7</accession>
<dbReference type="EMBL" id="JAHKRT010000001">
    <property type="protein sequence ID" value="MBU3076779.1"/>
    <property type="molecule type" value="Genomic_DNA"/>
</dbReference>
<comment type="caution">
    <text evidence="2">The sequence shown here is derived from an EMBL/GenBank/DDBJ whole genome shotgun (WGS) entry which is preliminary data.</text>
</comment>
<evidence type="ECO:0000256" key="1">
    <source>
        <dbReference type="SAM" id="Phobius"/>
    </source>
</evidence>
<protein>
    <submittedName>
        <fullName evidence="2">DUF2809 domain-containing protein</fullName>
    </submittedName>
</protein>
<feature type="transmembrane region" description="Helical" evidence="1">
    <location>
        <begin position="33"/>
        <end position="52"/>
    </location>
</feature>
<keyword evidence="1" id="KW-1133">Transmembrane helix</keyword>
<keyword evidence="1" id="KW-0472">Membrane</keyword>
<dbReference type="Proteomes" id="UP000776276">
    <property type="component" value="Unassembled WGS sequence"/>
</dbReference>
<feature type="transmembrane region" description="Helical" evidence="1">
    <location>
        <begin position="64"/>
        <end position="83"/>
    </location>
</feature>
<evidence type="ECO:0000313" key="3">
    <source>
        <dbReference type="Proteomes" id="UP000776276"/>
    </source>
</evidence>
<name>A0ABS6BHP7_9SPHN</name>
<dbReference type="RefSeq" id="WP_216319564.1">
    <property type="nucleotide sequence ID" value="NZ_JAHKRT010000001.1"/>
</dbReference>
<dbReference type="Pfam" id="PF10990">
    <property type="entry name" value="DUF2809"/>
    <property type="match status" value="1"/>
</dbReference>
<organism evidence="2 3">
    <name type="scientific">Sphingomonas quercus</name>
    <dbReference type="NCBI Taxonomy" id="2842451"/>
    <lineage>
        <taxon>Bacteria</taxon>
        <taxon>Pseudomonadati</taxon>
        <taxon>Pseudomonadota</taxon>
        <taxon>Alphaproteobacteria</taxon>
        <taxon>Sphingomonadales</taxon>
        <taxon>Sphingomonadaceae</taxon>
        <taxon>Sphingomonas</taxon>
    </lineage>
</organism>
<dbReference type="InterPro" id="IPR021257">
    <property type="entry name" value="DUF2809"/>
</dbReference>
<proteinExistence type="predicted"/>
<feature type="transmembrane region" description="Helical" evidence="1">
    <location>
        <begin position="103"/>
        <end position="121"/>
    </location>
</feature>